<dbReference type="AlphaFoldDB" id="L7JYV1"/>
<dbReference type="InParanoid" id="L7JYV1"/>
<protein>
    <submittedName>
        <fullName evidence="2">Uncharacterized protein</fullName>
    </submittedName>
</protein>
<accession>L7JYV1</accession>
<name>L7JYV1_TRAHO</name>
<keyword evidence="1" id="KW-0472">Membrane</keyword>
<keyword evidence="3" id="KW-1185">Reference proteome</keyword>
<reference evidence="2 3" key="1">
    <citation type="journal article" date="2012" name="PLoS Pathog.">
        <title>The genome of the obligate intracellular parasite Trachipleistophora hominis: new insights into microsporidian genome dynamics and reductive evolution.</title>
        <authorList>
            <person name="Heinz E."/>
            <person name="Williams T.A."/>
            <person name="Nakjang S."/>
            <person name="Noel C.J."/>
            <person name="Swan D.C."/>
            <person name="Goldberg A.V."/>
            <person name="Harris S.R."/>
            <person name="Weinmaier T."/>
            <person name="Markert S."/>
            <person name="Becher D."/>
            <person name="Bernhardt J."/>
            <person name="Dagan T."/>
            <person name="Hacker C."/>
            <person name="Lucocq J.M."/>
            <person name="Schweder T."/>
            <person name="Rattei T."/>
            <person name="Hall N."/>
            <person name="Hirt R.P."/>
            <person name="Embley T.M."/>
        </authorList>
    </citation>
    <scope>NUCLEOTIDE SEQUENCE [LARGE SCALE GENOMIC DNA]</scope>
</reference>
<dbReference type="HOGENOM" id="CLU_2832979_0_0_1"/>
<evidence type="ECO:0000256" key="1">
    <source>
        <dbReference type="SAM" id="Phobius"/>
    </source>
</evidence>
<dbReference type="VEuPathDB" id="MicrosporidiaDB:THOM_1098"/>
<proteinExistence type="predicted"/>
<keyword evidence="1" id="KW-0812">Transmembrane</keyword>
<feature type="transmembrane region" description="Helical" evidence="1">
    <location>
        <begin position="21"/>
        <end position="45"/>
    </location>
</feature>
<sequence>MRELPEEREKSVYKRILESDVFKRSIIVSLYGIILMLCTFLAMVAEAEESKNLKDVICHVWCRFKK</sequence>
<organism evidence="2 3">
    <name type="scientific">Trachipleistophora hominis</name>
    <name type="common">Microsporidian parasite</name>
    <dbReference type="NCBI Taxonomy" id="72359"/>
    <lineage>
        <taxon>Eukaryota</taxon>
        <taxon>Fungi</taxon>
        <taxon>Fungi incertae sedis</taxon>
        <taxon>Microsporidia</taxon>
        <taxon>Pleistophoridae</taxon>
        <taxon>Trachipleistophora</taxon>
    </lineage>
</organism>
<keyword evidence="1" id="KW-1133">Transmembrane helix</keyword>
<gene>
    <name evidence="2" type="ORF">THOM_1098</name>
</gene>
<dbReference type="Proteomes" id="UP000011185">
    <property type="component" value="Unassembled WGS sequence"/>
</dbReference>
<evidence type="ECO:0000313" key="3">
    <source>
        <dbReference type="Proteomes" id="UP000011185"/>
    </source>
</evidence>
<dbReference type="EMBL" id="JH993901">
    <property type="protein sequence ID" value="ELQ75932.1"/>
    <property type="molecule type" value="Genomic_DNA"/>
</dbReference>
<evidence type="ECO:0000313" key="2">
    <source>
        <dbReference type="EMBL" id="ELQ75932.1"/>
    </source>
</evidence>